<evidence type="ECO:0000313" key="1">
    <source>
        <dbReference type="EMBL" id="MBB4220567.1"/>
    </source>
</evidence>
<proteinExistence type="predicted"/>
<evidence type="ECO:0000313" key="2">
    <source>
        <dbReference type="Proteomes" id="UP000524450"/>
    </source>
</evidence>
<gene>
    <name evidence="1" type="ORF">GGD71_001314</name>
</gene>
<dbReference type="AlphaFoldDB" id="A0A840FN37"/>
<reference evidence="1 2" key="1">
    <citation type="submission" date="2020-08" db="EMBL/GenBank/DDBJ databases">
        <title>Genomic Encyclopedia of Type Strains, Phase IV (KMG-V): Genome sequencing to study the core and pangenomes of soil and plant-associated prokaryotes.</title>
        <authorList>
            <person name="Whitman W."/>
        </authorList>
    </citation>
    <scope>NUCLEOTIDE SEQUENCE [LARGE SCALE GENOMIC DNA]</scope>
    <source>
        <strain evidence="1 2">34/80</strain>
    </source>
</reference>
<dbReference type="EMBL" id="JACIFZ010000001">
    <property type="protein sequence ID" value="MBB4220567.1"/>
    <property type="molecule type" value="Genomic_DNA"/>
</dbReference>
<name>A0A840FN37_9BURK</name>
<organism evidence="1 2">
    <name type="scientific">Variovorax guangxiensis</name>
    <dbReference type="NCBI Taxonomy" id="1775474"/>
    <lineage>
        <taxon>Bacteria</taxon>
        <taxon>Pseudomonadati</taxon>
        <taxon>Pseudomonadota</taxon>
        <taxon>Betaproteobacteria</taxon>
        <taxon>Burkholderiales</taxon>
        <taxon>Comamonadaceae</taxon>
        <taxon>Variovorax</taxon>
    </lineage>
</organism>
<sequence>MVDSVVYVPNKEKNSTAAVWRQSGSASHIKNGEHAEIQAYKKAPTDATVYMFIQDAAPCDKTCDPHFRTESRDGNKSFIFCVTRGGYAVTLDLANGDKIAPLHLVGTNRQNEATMTKIAKDGGFMLPEGHLPAVIYFHRGLVFLDVKPIGFPAHPLLFSGYGG</sequence>
<dbReference type="Proteomes" id="UP000524450">
    <property type="component" value="Unassembled WGS sequence"/>
</dbReference>
<comment type="caution">
    <text evidence="1">The sequence shown here is derived from an EMBL/GenBank/DDBJ whole genome shotgun (WGS) entry which is preliminary data.</text>
</comment>
<accession>A0A840FN37</accession>
<dbReference type="RefSeq" id="WP_184636158.1">
    <property type="nucleotide sequence ID" value="NZ_JACIFZ010000001.1"/>
</dbReference>
<protein>
    <submittedName>
        <fullName evidence="1">Uncharacterized protein</fullName>
    </submittedName>
</protein>